<protein>
    <submittedName>
        <fullName evidence="3">Related to lipase 1</fullName>
    </submittedName>
</protein>
<keyword evidence="1" id="KW-0378">Hydrolase</keyword>
<evidence type="ECO:0000256" key="2">
    <source>
        <dbReference type="SAM" id="SignalP"/>
    </source>
</evidence>
<reference evidence="3 4" key="1">
    <citation type="submission" date="2016-03" db="EMBL/GenBank/DDBJ databases">
        <authorList>
            <person name="Ploux O."/>
        </authorList>
    </citation>
    <scope>NUCLEOTIDE SEQUENCE [LARGE SCALE GENOMIC DNA]</scope>
    <source>
        <strain evidence="3 4">UAMH 11012</strain>
    </source>
</reference>
<dbReference type="OrthoDB" id="2373480at2759"/>
<dbReference type="InterPro" id="IPR005152">
    <property type="entry name" value="Lipase_secreted"/>
</dbReference>
<dbReference type="InterPro" id="IPR029058">
    <property type="entry name" value="AB_hydrolase_fold"/>
</dbReference>
<feature type="chain" id="PRO_5012385895" evidence="2">
    <location>
        <begin position="21"/>
        <end position="496"/>
    </location>
</feature>
<name>A0A1L7WFQ5_9HELO</name>
<proteinExistence type="predicted"/>
<dbReference type="Pfam" id="PF03583">
    <property type="entry name" value="LIP"/>
    <property type="match status" value="1"/>
</dbReference>
<evidence type="ECO:0000313" key="3">
    <source>
        <dbReference type="EMBL" id="CZR51588.1"/>
    </source>
</evidence>
<evidence type="ECO:0000313" key="4">
    <source>
        <dbReference type="Proteomes" id="UP000184330"/>
    </source>
</evidence>
<dbReference type="GO" id="GO:0016042">
    <property type="term" value="P:lipid catabolic process"/>
    <property type="evidence" value="ECO:0007669"/>
    <property type="project" value="InterPro"/>
</dbReference>
<accession>A0A1L7WFQ5</accession>
<dbReference type="AlphaFoldDB" id="A0A1L7WFQ5"/>
<dbReference type="EMBL" id="FJOG01000002">
    <property type="protein sequence ID" value="CZR51588.1"/>
    <property type="molecule type" value="Genomic_DNA"/>
</dbReference>
<dbReference type="SUPFAM" id="SSF53474">
    <property type="entry name" value="alpha/beta-Hydrolases"/>
    <property type="match status" value="1"/>
</dbReference>
<dbReference type="Proteomes" id="UP000184330">
    <property type="component" value="Unassembled WGS sequence"/>
</dbReference>
<sequence>MRVFEGFLLAWSSLVIHVFASPQLQVENRPLLHRDRDANSSTLLPPPSADPWFQPPADWQLKTPGSVLKVRKSPYSNITIANCIDTFQVQYRTTDTHNNASWAVSTQFIPASHAKCNATHPELCAHGIVSYEIPYDSADPDATPGYLLQWGEPYGEMSDLLARGWFVSVPDYEGPLSSYCAGVQAGHATLDSVRAVLQVAGDFGLRTADARAALWGYSGGAMATEFAAELAGSYTPDLKLAGVVEGGTAPNITTVGKLMNGKDTAGLLVAGLVGITSQHTEARQYILSRLKNSGPYNITGFLNATNMSGVQALVNYMYQDVYKYFLGGESDLDSKILTDMYNQDAVMGYHGTPNMPMFIYKAISDEMSAVNETDALVDSFCKQGANILYHRNSIGGHNQELWQGRHRALDFLAEVLDGTNGTNVTSGIEIPQKGCLVKNVTVAVTVKVVNGSIVVNPVNVTVLSNGTVTLTPARRYVEGARLRNMLDVLGFARGLF</sequence>
<evidence type="ECO:0000256" key="1">
    <source>
        <dbReference type="ARBA" id="ARBA00022801"/>
    </source>
</evidence>
<dbReference type="GO" id="GO:0004806">
    <property type="term" value="F:triacylglycerol lipase activity"/>
    <property type="evidence" value="ECO:0007669"/>
    <property type="project" value="InterPro"/>
</dbReference>
<keyword evidence="2" id="KW-0732">Signal</keyword>
<feature type="signal peptide" evidence="2">
    <location>
        <begin position="1"/>
        <end position="20"/>
    </location>
</feature>
<dbReference type="Gene3D" id="3.40.50.1820">
    <property type="entry name" value="alpha/beta hydrolase"/>
    <property type="match status" value="1"/>
</dbReference>
<dbReference type="PANTHER" id="PTHR34853">
    <property type="match status" value="1"/>
</dbReference>
<dbReference type="PANTHER" id="PTHR34853:SF5">
    <property type="entry name" value="LIP-DOMAIN-CONTAINING PROTEIN-RELATED"/>
    <property type="match status" value="1"/>
</dbReference>
<gene>
    <name evidence="3" type="ORF">PAC_01465</name>
</gene>
<dbReference type="Gene3D" id="1.10.260.130">
    <property type="match status" value="1"/>
</dbReference>
<keyword evidence="4" id="KW-1185">Reference proteome</keyword>
<organism evidence="3 4">
    <name type="scientific">Phialocephala subalpina</name>
    <dbReference type="NCBI Taxonomy" id="576137"/>
    <lineage>
        <taxon>Eukaryota</taxon>
        <taxon>Fungi</taxon>
        <taxon>Dikarya</taxon>
        <taxon>Ascomycota</taxon>
        <taxon>Pezizomycotina</taxon>
        <taxon>Leotiomycetes</taxon>
        <taxon>Helotiales</taxon>
        <taxon>Mollisiaceae</taxon>
        <taxon>Phialocephala</taxon>
        <taxon>Phialocephala fortinii species complex</taxon>
    </lineage>
</organism>